<feature type="transmembrane region" description="Helical" evidence="2">
    <location>
        <begin position="12"/>
        <end position="29"/>
    </location>
</feature>
<feature type="transmembrane region" description="Helical" evidence="2">
    <location>
        <begin position="269"/>
        <end position="287"/>
    </location>
</feature>
<keyword evidence="2" id="KW-0812">Transmembrane</keyword>
<feature type="transmembrane region" description="Helical" evidence="2">
    <location>
        <begin position="100"/>
        <end position="120"/>
    </location>
</feature>
<dbReference type="RefSeq" id="WP_147184382.1">
    <property type="nucleotide sequence ID" value="NZ_CP042382.1"/>
</dbReference>
<feature type="transmembrane region" description="Helical" evidence="2">
    <location>
        <begin position="215"/>
        <end position="232"/>
    </location>
</feature>
<dbReference type="EMBL" id="CP042382">
    <property type="protein sequence ID" value="QEA39330.1"/>
    <property type="molecule type" value="Genomic_DNA"/>
</dbReference>
<dbReference type="InterPro" id="IPR037185">
    <property type="entry name" value="EmrE-like"/>
</dbReference>
<keyword evidence="2" id="KW-0472">Membrane</keyword>
<reference evidence="4 5" key="1">
    <citation type="submission" date="2019-06" db="EMBL/GenBank/DDBJ databases">
        <title>Genome analyses of bacteria isolated from kimchi.</title>
        <authorList>
            <person name="Lee S."/>
            <person name="Ahn S."/>
            <person name="Roh S."/>
        </authorList>
    </citation>
    <scope>NUCLEOTIDE SEQUENCE [LARGE SCALE GENOMIC DNA]</scope>
    <source>
        <strain evidence="4 5">CBA4606</strain>
    </source>
</reference>
<accession>A0A5B8SX20</accession>
<keyword evidence="5" id="KW-1185">Reference proteome</keyword>
<sequence>MWQRLSWRLRGYLITGAGVLLLSPDALFVKSIDVNLATFMFWRGLLLGLVLSLIALLRYGQRLPEAIAACGSARLWCPLAFAASAWCFVGAARLTAAGNALVIMNLAPVAAGLIGLFFFHQRLRTQTWVVIAICVLGASLMVAGEVGKGSPLGLIIALGIPIAIAVNTTVASVQPGRSGSRRGVDTTVLLPIGCAIIVLPAILLGGIELPPAEELTKLALMGLFLPLAYYLIQTGPRYLPGAEVSLMMMLETLVGTLMVWLIVGEVPRPLAFVGGALILSAMIGSGLRDLHRQRRKVARGAPNPQVILDKRLEEESESEQQSSMSVDNDAANSGLSKATQV</sequence>
<name>A0A5B8SX20_9GAMM</name>
<feature type="compositionally biased region" description="Polar residues" evidence="1">
    <location>
        <begin position="330"/>
        <end position="341"/>
    </location>
</feature>
<evidence type="ECO:0000313" key="4">
    <source>
        <dbReference type="EMBL" id="QEA39330.1"/>
    </source>
</evidence>
<feature type="region of interest" description="Disordered" evidence="1">
    <location>
        <begin position="308"/>
        <end position="341"/>
    </location>
</feature>
<keyword evidence="2" id="KW-1133">Transmembrane helix</keyword>
<feature type="domain" description="EamA" evidence="3">
    <location>
        <begin position="152"/>
        <end position="283"/>
    </location>
</feature>
<evidence type="ECO:0000313" key="5">
    <source>
        <dbReference type="Proteomes" id="UP000321272"/>
    </source>
</evidence>
<dbReference type="GO" id="GO:0016020">
    <property type="term" value="C:membrane"/>
    <property type="evidence" value="ECO:0007669"/>
    <property type="project" value="InterPro"/>
</dbReference>
<dbReference type="OrthoDB" id="5192439at2"/>
<evidence type="ECO:0000259" key="3">
    <source>
        <dbReference type="Pfam" id="PF00892"/>
    </source>
</evidence>
<protein>
    <submittedName>
        <fullName evidence="4">EamA family transporter</fullName>
    </submittedName>
</protein>
<feature type="transmembrane region" description="Helical" evidence="2">
    <location>
        <begin position="73"/>
        <end position="94"/>
    </location>
</feature>
<feature type="transmembrane region" description="Helical" evidence="2">
    <location>
        <begin position="41"/>
        <end position="61"/>
    </location>
</feature>
<dbReference type="AlphaFoldDB" id="A0A5B8SX20"/>
<feature type="transmembrane region" description="Helical" evidence="2">
    <location>
        <begin position="152"/>
        <end position="171"/>
    </location>
</feature>
<dbReference type="SUPFAM" id="SSF103481">
    <property type="entry name" value="Multidrug resistance efflux transporter EmrE"/>
    <property type="match status" value="2"/>
</dbReference>
<dbReference type="KEGG" id="paur:FGL86_09745"/>
<dbReference type="PANTHER" id="PTHR22911">
    <property type="entry name" value="ACYL-MALONYL CONDENSING ENZYME-RELATED"/>
    <property type="match status" value="1"/>
</dbReference>
<feature type="domain" description="EamA" evidence="3">
    <location>
        <begin position="28"/>
        <end position="142"/>
    </location>
</feature>
<organism evidence="4 5">
    <name type="scientific">Pistricoccus aurantiacus</name>
    <dbReference type="NCBI Taxonomy" id="1883414"/>
    <lineage>
        <taxon>Bacteria</taxon>
        <taxon>Pseudomonadati</taxon>
        <taxon>Pseudomonadota</taxon>
        <taxon>Gammaproteobacteria</taxon>
        <taxon>Oceanospirillales</taxon>
        <taxon>Halomonadaceae</taxon>
        <taxon>Pistricoccus</taxon>
    </lineage>
</organism>
<dbReference type="Pfam" id="PF00892">
    <property type="entry name" value="EamA"/>
    <property type="match status" value="2"/>
</dbReference>
<evidence type="ECO:0000256" key="2">
    <source>
        <dbReference type="SAM" id="Phobius"/>
    </source>
</evidence>
<gene>
    <name evidence="4" type="ORF">FGL86_09745</name>
</gene>
<dbReference type="InterPro" id="IPR000620">
    <property type="entry name" value="EamA_dom"/>
</dbReference>
<feature type="transmembrane region" description="Helical" evidence="2">
    <location>
        <begin position="244"/>
        <end position="263"/>
    </location>
</feature>
<feature type="transmembrane region" description="Helical" evidence="2">
    <location>
        <begin position="127"/>
        <end position="146"/>
    </location>
</feature>
<proteinExistence type="predicted"/>
<evidence type="ECO:0000256" key="1">
    <source>
        <dbReference type="SAM" id="MobiDB-lite"/>
    </source>
</evidence>
<dbReference type="Proteomes" id="UP000321272">
    <property type="component" value="Chromosome"/>
</dbReference>
<feature type="transmembrane region" description="Helical" evidence="2">
    <location>
        <begin position="183"/>
        <end position="203"/>
    </location>
</feature>